<evidence type="ECO:0000256" key="1">
    <source>
        <dbReference type="SAM" id="MobiDB-lite"/>
    </source>
</evidence>
<keyword evidence="4" id="KW-1185">Reference proteome</keyword>
<feature type="compositionally biased region" description="Polar residues" evidence="1">
    <location>
        <begin position="65"/>
        <end position="76"/>
    </location>
</feature>
<reference evidence="3 4" key="1">
    <citation type="submission" date="2015-01" db="EMBL/GenBank/DDBJ databases">
        <title>The Genome Sequence of Exophiala xenobiotica CBS118157.</title>
        <authorList>
            <consortium name="The Broad Institute Genomics Platform"/>
            <person name="Cuomo C."/>
            <person name="de Hoog S."/>
            <person name="Gorbushina A."/>
            <person name="Stielow B."/>
            <person name="Teixiera M."/>
            <person name="Abouelleil A."/>
            <person name="Chapman S.B."/>
            <person name="Priest M."/>
            <person name="Young S.K."/>
            <person name="Wortman J."/>
            <person name="Nusbaum C."/>
            <person name="Birren B."/>
        </authorList>
    </citation>
    <scope>NUCLEOTIDE SEQUENCE [LARGE SCALE GENOMIC DNA]</scope>
    <source>
        <strain evidence="3 4">CBS 118157</strain>
    </source>
</reference>
<evidence type="ECO:0000259" key="2">
    <source>
        <dbReference type="PROSITE" id="PS50888"/>
    </source>
</evidence>
<feature type="region of interest" description="Disordered" evidence="1">
    <location>
        <begin position="65"/>
        <end position="189"/>
    </location>
</feature>
<organism evidence="3 4">
    <name type="scientific">Exophiala xenobiotica</name>
    <dbReference type="NCBI Taxonomy" id="348802"/>
    <lineage>
        <taxon>Eukaryota</taxon>
        <taxon>Fungi</taxon>
        <taxon>Dikarya</taxon>
        <taxon>Ascomycota</taxon>
        <taxon>Pezizomycotina</taxon>
        <taxon>Eurotiomycetes</taxon>
        <taxon>Chaetothyriomycetidae</taxon>
        <taxon>Chaetothyriales</taxon>
        <taxon>Herpotrichiellaceae</taxon>
        <taxon>Exophiala</taxon>
    </lineage>
</organism>
<dbReference type="GeneID" id="25331830"/>
<dbReference type="Gene3D" id="4.10.280.10">
    <property type="entry name" value="Helix-loop-helix DNA-binding domain"/>
    <property type="match status" value="1"/>
</dbReference>
<protein>
    <recommendedName>
        <fullName evidence="2">BHLH domain-containing protein</fullName>
    </recommendedName>
</protein>
<feature type="domain" description="BHLH" evidence="2">
    <location>
        <begin position="179"/>
        <end position="245"/>
    </location>
</feature>
<proteinExistence type="predicted"/>
<feature type="compositionally biased region" description="Low complexity" evidence="1">
    <location>
        <begin position="165"/>
        <end position="178"/>
    </location>
</feature>
<dbReference type="AlphaFoldDB" id="A0A0D2E6T0"/>
<dbReference type="InterPro" id="IPR036638">
    <property type="entry name" value="HLH_DNA-bd_sf"/>
</dbReference>
<dbReference type="PANTHER" id="PTHR47336:SF2">
    <property type="entry name" value="TRANSCRIPTION FACTOR HMS1-RELATED"/>
    <property type="match status" value="1"/>
</dbReference>
<dbReference type="EMBL" id="KN847322">
    <property type="protein sequence ID" value="KIW51178.1"/>
    <property type="molecule type" value="Genomic_DNA"/>
</dbReference>
<dbReference type="RefSeq" id="XP_013311762.1">
    <property type="nucleotide sequence ID" value="XM_013456308.1"/>
</dbReference>
<dbReference type="HOGENOM" id="CLU_068706_0_0_1"/>
<dbReference type="GO" id="GO:0046983">
    <property type="term" value="F:protein dimerization activity"/>
    <property type="evidence" value="ECO:0007669"/>
    <property type="project" value="InterPro"/>
</dbReference>
<dbReference type="Pfam" id="PF00010">
    <property type="entry name" value="HLH"/>
    <property type="match status" value="1"/>
</dbReference>
<feature type="compositionally biased region" description="Polar residues" evidence="1">
    <location>
        <begin position="108"/>
        <end position="117"/>
    </location>
</feature>
<evidence type="ECO:0000313" key="3">
    <source>
        <dbReference type="EMBL" id="KIW51178.1"/>
    </source>
</evidence>
<evidence type="ECO:0000313" key="4">
    <source>
        <dbReference type="Proteomes" id="UP000054342"/>
    </source>
</evidence>
<dbReference type="InterPro" id="IPR011598">
    <property type="entry name" value="bHLH_dom"/>
</dbReference>
<dbReference type="PROSITE" id="PS50888">
    <property type="entry name" value="BHLH"/>
    <property type="match status" value="1"/>
</dbReference>
<dbReference type="InterPro" id="IPR052099">
    <property type="entry name" value="Regulatory_TF_Diverse"/>
</dbReference>
<sequence>MFQPFQNEVGLRAPTSLDAWPAQSEPYPDFPVTLSFDHLDGSNSVAPPKNPDLVDFIASTQPQLSLATHQGLSSSRMVPRQAPVESPTQDTVAPGLLSLDSGPPAEGTANSLNTLNPADNEEYKRLLGTSEIQRKTSSRCSSKHRAQSRDEKPSSNLQAHRKTSRSPSSSDGEDSASARAKHNHSVVERRYRDNLNGKITQLHHTLQAIEANPRWRSSISQQSHPARRVRKSDIMMRAIQYVHSSELEMRHMTDEIRHLRDRVQGLEKLVKCDDCVLVKSLRGLSVRQPC</sequence>
<feature type="region of interest" description="Disordered" evidence="1">
    <location>
        <begin position="1"/>
        <end position="24"/>
    </location>
</feature>
<dbReference type="OrthoDB" id="2133190at2759"/>
<dbReference type="STRING" id="348802.A0A0D2E6T0"/>
<accession>A0A0D2E6T0</accession>
<dbReference type="Proteomes" id="UP000054342">
    <property type="component" value="Unassembled WGS sequence"/>
</dbReference>
<gene>
    <name evidence="3" type="ORF">PV05_09922</name>
</gene>
<dbReference type="SUPFAM" id="SSF47459">
    <property type="entry name" value="HLH, helix-loop-helix DNA-binding domain"/>
    <property type="match status" value="1"/>
</dbReference>
<dbReference type="PANTHER" id="PTHR47336">
    <property type="entry name" value="TRANSCRIPTION FACTOR HMS1-RELATED"/>
    <property type="match status" value="1"/>
</dbReference>
<name>A0A0D2E6T0_9EURO</name>